<organism evidence="3 4">
    <name type="scientific">Postia placenta MAD-698-R-SB12</name>
    <dbReference type="NCBI Taxonomy" id="670580"/>
    <lineage>
        <taxon>Eukaryota</taxon>
        <taxon>Fungi</taxon>
        <taxon>Dikarya</taxon>
        <taxon>Basidiomycota</taxon>
        <taxon>Agaricomycotina</taxon>
        <taxon>Agaricomycetes</taxon>
        <taxon>Polyporales</taxon>
        <taxon>Adustoporiaceae</taxon>
        <taxon>Rhodonia</taxon>
    </lineage>
</organism>
<evidence type="ECO:0008006" key="5">
    <source>
        <dbReference type="Google" id="ProtNLM"/>
    </source>
</evidence>
<keyword evidence="2" id="KW-0732">Signal</keyword>
<keyword evidence="4" id="KW-1185">Reference proteome</keyword>
<name>A0A1X6N632_9APHY</name>
<evidence type="ECO:0000313" key="3">
    <source>
        <dbReference type="EMBL" id="OSX63863.1"/>
    </source>
</evidence>
<proteinExistence type="predicted"/>
<dbReference type="RefSeq" id="XP_024340657.1">
    <property type="nucleotide sequence ID" value="XM_024477504.1"/>
</dbReference>
<evidence type="ECO:0000256" key="1">
    <source>
        <dbReference type="SAM" id="MobiDB-lite"/>
    </source>
</evidence>
<feature type="signal peptide" evidence="2">
    <location>
        <begin position="1"/>
        <end position="16"/>
    </location>
</feature>
<feature type="region of interest" description="Disordered" evidence="1">
    <location>
        <begin position="183"/>
        <end position="202"/>
    </location>
</feature>
<dbReference type="Proteomes" id="UP000194127">
    <property type="component" value="Unassembled WGS sequence"/>
</dbReference>
<reference evidence="3 4" key="1">
    <citation type="submission" date="2017-04" db="EMBL/GenBank/DDBJ databases">
        <title>Genome Sequence of the Model Brown-Rot Fungus Postia placenta SB12.</title>
        <authorList>
            <consortium name="DOE Joint Genome Institute"/>
            <person name="Gaskell J."/>
            <person name="Kersten P."/>
            <person name="Larrondo L.F."/>
            <person name="Canessa P."/>
            <person name="Martinez D."/>
            <person name="Hibbett D."/>
            <person name="Schmoll M."/>
            <person name="Kubicek C.P."/>
            <person name="Martinez A.T."/>
            <person name="Yadav J."/>
            <person name="Master E."/>
            <person name="Magnuson J.K."/>
            <person name="James T."/>
            <person name="Yaver D."/>
            <person name="Berka R."/>
            <person name="Labutti K."/>
            <person name="Lipzen A."/>
            <person name="Aerts A."/>
            <person name="Barry K."/>
            <person name="Henrissat B."/>
            <person name="Blanchette R."/>
            <person name="Grigoriev I."/>
            <person name="Cullen D."/>
        </authorList>
    </citation>
    <scope>NUCLEOTIDE SEQUENCE [LARGE SCALE GENOMIC DNA]</scope>
    <source>
        <strain evidence="3 4">MAD-698-R-SB12</strain>
    </source>
</reference>
<evidence type="ECO:0000313" key="4">
    <source>
        <dbReference type="Proteomes" id="UP000194127"/>
    </source>
</evidence>
<accession>A0A1X6N632</accession>
<dbReference type="OrthoDB" id="2362516at2759"/>
<dbReference type="AlphaFoldDB" id="A0A1X6N632"/>
<dbReference type="EMBL" id="KZ110594">
    <property type="protein sequence ID" value="OSX63863.1"/>
    <property type="molecule type" value="Genomic_DNA"/>
</dbReference>
<evidence type="ECO:0000256" key="2">
    <source>
        <dbReference type="SAM" id="SignalP"/>
    </source>
</evidence>
<gene>
    <name evidence="3" type="ORF">POSPLADRAFT_1039206</name>
</gene>
<feature type="chain" id="PRO_5010857973" description="Carbohydrate-binding module family 19 domain-containing protein" evidence="2">
    <location>
        <begin position="17"/>
        <end position="356"/>
    </location>
</feature>
<feature type="compositionally biased region" description="Low complexity" evidence="1">
    <location>
        <begin position="188"/>
        <end position="202"/>
    </location>
</feature>
<dbReference type="GeneID" id="36322454"/>
<protein>
    <recommendedName>
        <fullName evidence="5">Carbohydrate-binding module family 19 domain-containing protein</fullName>
    </recommendedName>
</protein>
<sequence>MVQLSTKFLIAVSVAAVHVHGLPFTKRIAQTIADSTTKWVAACETAGGGSQCNTVSVNAFETLLIAAGVCDQQNAADSMVDLAKQLNNNQDMITLAQIFVQQPRNTPNSLAVPYCQQAPNNTELNGLYQCQFQSANQNQFVGGLAVGAAGTIPFGLSAPLSPLGSCPANPSGPITDSAQLVDITQNPGTGTTSTNTGSNAASATATGTASAVSASASATGDDGDDTDDNSCGAASATGGEAIATSVATSAAASSTASTSSSGFKLSNGQAAQKLNAQFASLTAGSSCTSGTDACVGGAFAQCVDGAYVTQSCGTGVSCFALPLVNSPGTSITCATEADATSRIAATGATGGLTGSN</sequence>